<evidence type="ECO:0000313" key="1">
    <source>
        <dbReference type="EMBL" id="KAJ8665849.1"/>
    </source>
</evidence>
<dbReference type="EMBL" id="CM056744">
    <property type="protein sequence ID" value="KAJ8665849.1"/>
    <property type="molecule type" value="Genomic_DNA"/>
</dbReference>
<accession>A0ACC2N454</accession>
<sequence>MKCQMRGCDNWVKYRFPQNLELRKLWLIAIQQPSFMPKRSHGLCLEHFHPEQFYSDSDANTAENNINDDKINGARSDESSTANTAESCISGEKISVASCKVPRKSQKSGGSH</sequence>
<reference evidence="1" key="1">
    <citation type="submission" date="2023-04" db="EMBL/GenBank/DDBJ databases">
        <title>A chromosome-level genome assembly of the parasitoid wasp Eretmocerus hayati.</title>
        <authorList>
            <person name="Zhong Y."/>
            <person name="Liu S."/>
            <person name="Liu Y."/>
        </authorList>
    </citation>
    <scope>NUCLEOTIDE SEQUENCE</scope>
    <source>
        <strain evidence="1">ZJU_SS_LIU_2023</strain>
    </source>
</reference>
<protein>
    <submittedName>
        <fullName evidence="1">Uncharacterized protein</fullName>
    </submittedName>
</protein>
<dbReference type="Proteomes" id="UP001239111">
    <property type="component" value="Chromosome 4"/>
</dbReference>
<proteinExistence type="predicted"/>
<gene>
    <name evidence="1" type="ORF">QAD02_007511</name>
</gene>
<evidence type="ECO:0000313" key="2">
    <source>
        <dbReference type="Proteomes" id="UP001239111"/>
    </source>
</evidence>
<comment type="caution">
    <text evidence="1">The sequence shown here is derived from an EMBL/GenBank/DDBJ whole genome shotgun (WGS) entry which is preliminary data.</text>
</comment>
<organism evidence="1 2">
    <name type="scientific">Eretmocerus hayati</name>
    <dbReference type="NCBI Taxonomy" id="131215"/>
    <lineage>
        <taxon>Eukaryota</taxon>
        <taxon>Metazoa</taxon>
        <taxon>Ecdysozoa</taxon>
        <taxon>Arthropoda</taxon>
        <taxon>Hexapoda</taxon>
        <taxon>Insecta</taxon>
        <taxon>Pterygota</taxon>
        <taxon>Neoptera</taxon>
        <taxon>Endopterygota</taxon>
        <taxon>Hymenoptera</taxon>
        <taxon>Apocrita</taxon>
        <taxon>Proctotrupomorpha</taxon>
        <taxon>Chalcidoidea</taxon>
        <taxon>Aphelinidae</taxon>
        <taxon>Aphelininae</taxon>
        <taxon>Eretmocerus</taxon>
    </lineage>
</organism>
<name>A0ACC2N454_9HYME</name>
<keyword evidence="2" id="KW-1185">Reference proteome</keyword>